<dbReference type="Pfam" id="PF25597">
    <property type="entry name" value="SH3_retrovirus"/>
    <property type="match status" value="1"/>
</dbReference>
<evidence type="ECO:0000256" key="1">
    <source>
        <dbReference type="ARBA" id="ARBA00022670"/>
    </source>
</evidence>
<feature type="region of interest" description="Disordered" evidence="6">
    <location>
        <begin position="1899"/>
        <end position="1967"/>
    </location>
</feature>
<evidence type="ECO:0000256" key="5">
    <source>
        <dbReference type="SAM" id="Coils"/>
    </source>
</evidence>
<dbReference type="Pfam" id="PF00665">
    <property type="entry name" value="rve"/>
    <property type="match status" value="1"/>
</dbReference>
<evidence type="ECO:0000313" key="8">
    <source>
        <dbReference type="EMBL" id="KAK1610442.1"/>
    </source>
</evidence>
<dbReference type="Pfam" id="PF13976">
    <property type="entry name" value="gag_pre-integrs"/>
    <property type="match status" value="1"/>
</dbReference>
<feature type="compositionally biased region" description="Polar residues" evidence="6">
    <location>
        <begin position="1007"/>
        <end position="1032"/>
    </location>
</feature>
<reference evidence="8" key="1">
    <citation type="submission" date="2023-07" db="EMBL/GenBank/DDBJ databases">
        <title>A chromosome-level genome assembly of Lolium multiflorum.</title>
        <authorList>
            <person name="Chen Y."/>
            <person name="Copetti D."/>
            <person name="Kolliker R."/>
            <person name="Studer B."/>
        </authorList>
    </citation>
    <scope>NUCLEOTIDE SEQUENCE</scope>
    <source>
        <strain evidence="8">02402/16</strain>
        <tissue evidence="8">Leaf</tissue>
    </source>
</reference>
<keyword evidence="3" id="KW-0064">Aspartyl protease</keyword>
<dbReference type="InterPro" id="IPR012337">
    <property type="entry name" value="RNaseH-like_sf"/>
</dbReference>
<dbReference type="GO" id="GO:0006508">
    <property type="term" value="P:proteolysis"/>
    <property type="evidence" value="ECO:0007669"/>
    <property type="project" value="UniProtKB-KW"/>
</dbReference>
<feature type="region of interest" description="Disordered" evidence="6">
    <location>
        <begin position="431"/>
        <end position="500"/>
    </location>
</feature>
<evidence type="ECO:0000259" key="7">
    <source>
        <dbReference type="PROSITE" id="PS50994"/>
    </source>
</evidence>
<dbReference type="PROSITE" id="PS50994">
    <property type="entry name" value="INTEGRASE"/>
    <property type="match status" value="1"/>
</dbReference>
<dbReference type="InterPro" id="IPR036397">
    <property type="entry name" value="RNaseH_sf"/>
</dbReference>
<dbReference type="InterPro" id="IPR001584">
    <property type="entry name" value="Integrase_cat-core"/>
</dbReference>
<dbReference type="InterPro" id="IPR054722">
    <property type="entry name" value="PolX-like_BBD"/>
</dbReference>
<feature type="compositionally biased region" description="Acidic residues" evidence="6">
    <location>
        <begin position="1083"/>
        <end position="1093"/>
    </location>
</feature>
<feature type="compositionally biased region" description="Basic and acidic residues" evidence="6">
    <location>
        <begin position="76"/>
        <end position="88"/>
    </location>
</feature>
<organism evidence="8 9">
    <name type="scientific">Lolium multiflorum</name>
    <name type="common">Italian ryegrass</name>
    <name type="synonym">Lolium perenne subsp. multiflorum</name>
    <dbReference type="NCBI Taxonomy" id="4521"/>
    <lineage>
        <taxon>Eukaryota</taxon>
        <taxon>Viridiplantae</taxon>
        <taxon>Streptophyta</taxon>
        <taxon>Embryophyta</taxon>
        <taxon>Tracheophyta</taxon>
        <taxon>Spermatophyta</taxon>
        <taxon>Magnoliopsida</taxon>
        <taxon>Liliopsida</taxon>
        <taxon>Poales</taxon>
        <taxon>Poaceae</taxon>
        <taxon>BOP clade</taxon>
        <taxon>Pooideae</taxon>
        <taxon>Poodae</taxon>
        <taxon>Poeae</taxon>
        <taxon>Poeae Chloroplast Group 2 (Poeae type)</taxon>
        <taxon>Loliodinae</taxon>
        <taxon>Loliinae</taxon>
        <taxon>Lolium</taxon>
    </lineage>
</organism>
<dbReference type="Gene3D" id="3.30.420.10">
    <property type="entry name" value="Ribonuclease H-like superfamily/Ribonuclease H"/>
    <property type="match status" value="1"/>
</dbReference>
<keyword evidence="4" id="KW-0378">Hydrolase</keyword>
<dbReference type="InterPro" id="IPR057670">
    <property type="entry name" value="SH3_retrovirus"/>
</dbReference>
<sequence length="1967" mass="222650">MSYPEDLECHYHDHMAFHAKSFWVDPSKAKEDNIKRNHKSGFTSFGPKTRSCYNCDDKRHFIAECPYENRELHNGRLIPKDKSKDTKGKYSKAPNKKFYNNKTKKGKRPPRVVLVTREEYSTDEVESSSDDEGESSKEVAAIVTTNIPSSSLFESPNENPHVKNAHCFMAKSSLDTSIVLSTQEEYTSGDDDVDDEEDATSNGLVALASLSTNSSSPSESPNEIIHVEEESCLMAKSSEVSSPSPSMPNISSDLGVDDASLKVKQEMLEFDEFILNLQGINKKHVSNLMARLAQQNEKKGQIEREDSLEIHALKNALEESQETIASLEERLENLEEPQDEINKLTKARDHARAKTKLLKKEMAQFGVDHEKLVKDLDELDKAHKALKSEYSLLSKSNEQLQIRLASYDVPSSSTPSCDHANIIEENARLKDELAKASSPQSKLSLDDLLSKQRSNNGKEGLGYGAKAKKANKQKAKPAQEKKKDITNGEAPKGKTINDDDAGNANPHYVLFKDYYGDVYAKYVGPYDGYVAWSIWDYAAGGSKWVLDSGCTSHMTGGKNLVKELRPNINNITVSFGDNSTSEVLGFGKVVVAHNITLVDVMLVKTLGYNLLSVSALGKMGFAVFIDNDIVVLLWSKTLKVAFVGYREHNLYVVDFSGTTTSSAMCLFGKADVGWLWHRRLAHVNMRTLQSLHKGNHIVGLMENVSFAKDRVCRACVEGKMHDSPHPSKTIISSKRILELLHVDLFGPVTHASLGAKKHCLVIVDDYSRYTWVYFLKTKDETQQIFIDFATEVQRQHNLLIMAIRSDNGSEFKNYTLNDFLSDEGIRHQYSAAYTPQQNGVAERKNRTLMDMARSMMAEYKSRYNFWAEAISTACHSSNRLYLRKGLNKTPYEILTGNKPNISYFKVFGCKCFYKIKGVRLSKFAPKALEGIFVGYGAESHTYRVFDIASGIIIESCSVRFEENDSSQVGQVDVCAGDEIPQDAIVRMGVGFFRPIEGHGVASREELCSTTVEPSSSQHQQTPSLEANDAPTQEQEENPPSHEQDQGQDQPRIQDQPFDICASPNIVQDQAHEDEHSQEIEEAQIEGQDGDPNDQVDQVTPPRPRKTKEEIEARRLARRERQLERLEHTHDKVLGDVRAKVSTRRQLANFSNHHAYISLVEPKKVFEALEDSDWLEAMHEELNNFKRNKVWTLVEKPKECRNVIGTKWIFKNKQDEFGNVVRNKARLVAQGFSQVEGIDFGETYAPVARLESIRILLAYASHHNFKLQQMDVKSAFLNGPLHEEVYVKQPPGFEDLNFPNHVYKLDKALYGLKQAPRAWYEHLKELLVDRGFDVGLIDPTLFTKRVNGELFVCQLYVDDIIFGSTNKAFNDEFSKLMTDRFEMSMMGEMKFFLGFEIKQLREGTFINQAKYLQDMLKRFKMTELKGVATPMVTKCHLALDPNGKEVDQKIRRAGLSGPREDRIIRSGRIIRPLGAPDYPAWSFIAAAVLIQSILFRLVPAYSRTSRGTSRRRPRADRSSDEFVSNAPRKSTSSRHKNKASRENYKTMDPISYSAIRMKNWYEDLPRDEETEGRKYWCMEQEFIYKDIYEPMKKLRPMQAIDVDVLAVNNHFEDAIWVTGRMGLQDLMKIRCDYSPELVKQFFATLAIKKDEDRTMEWMSGSTHCSATLRRFAAILGVPAEGGRRLHGPQRADKNALFDLYTSAGKVGETKGLLPIYGQLLRFFRSTIAPSGGNNDAIRGYLVDLMYLSLRCARDENEEHNYTIDIMDYIFHEIHDAMVSRTTIPYAPYIQLLINNTAGVSGEDLSGYPLMKHSIKKAYKLKPVSSAVPPPDSFMGDARSSGFAPARHPDLPAMKKQVNMLSWFQRYILCMNIEIHKENFAASRERAEIKHTQAVILHKLSGEQGPPPQPPAHPGYSGWHSAQVPWSDLDSCIQRSSLTRRSPDAPDTDEEEEEEEEAPYESDDEDASE</sequence>
<dbReference type="SUPFAM" id="SSF53098">
    <property type="entry name" value="Ribonuclease H-like"/>
    <property type="match status" value="1"/>
</dbReference>
<feature type="compositionally biased region" description="Basic and acidic residues" evidence="6">
    <location>
        <begin position="477"/>
        <end position="497"/>
    </location>
</feature>
<keyword evidence="2" id="KW-0479">Metal-binding</keyword>
<keyword evidence="5" id="KW-0175">Coiled coil</keyword>
<dbReference type="GO" id="GO:0003676">
    <property type="term" value="F:nucleic acid binding"/>
    <property type="evidence" value="ECO:0007669"/>
    <property type="project" value="InterPro"/>
</dbReference>
<feature type="domain" description="Integrase catalytic" evidence="7">
    <location>
        <begin position="722"/>
        <end position="898"/>
    </location>
</feature>
<dbReference type="PANTHER" id="PTHR42648">
    <property type="entry name" value="TRANSPOSASE, PUTATIVE-RELATED"/>
    <property type="match status" value="1"/>
</dbReference>
<feature type="region of interest" description="Disordered" evidence="6">
    <location>
        <begin position="1504"/>
        <end position="1542"/>
    </location>
</feature>
<proteinExistence type="predicted"/>
<feature type="coiled-coil region" evidence="5">
    <location>
        <begin position="285"/>
        <end position="389"/>
    </location>
</feature>
<dbReference type="InterPro" id="IPR039537">
    <property type="entry name" value="Retrotran_Ty1/copia-like"/>
</dbReference>
<evidence type="ECO:0000313" key="9">
    <source>
        <dbReference type="Proteomes" id="UP001231189"/>
    </source>
</evidence>
<dbReference type="GO" id="GO:0015074">
    <property type="term" value="P:DNA integration"/>
    <property type="evidence" value="ECO:0007669"/>
    <property type="project" value="InterPro"/>
</dbReference>
<keyword evidence="1" id="KW-0645">Protease</keyword>
<feature type="region of interest" description="Disordered" evidence="6">
    <location>
        <begin position="1083"/>
        <end position="1108"/>
    </location>
</feature>
<dbReference type="Proteomes" id="UP001231189">
    <property type="component" value="Unassembled WGS sequence"/>
</dbReference>
<keyword evidence="9" id="KW-1185">Reference proteome</keyword>
<gene>
    <name evidence="8" type="ORF">QYE76_034115</name>
</gene>
<comment type="caution">
    <text evidence="8">The sequence shown here is derived from an EMBL/GenBank/DDBJ whole genome shotgun (WGS) entry which is preliminary data.</text>
</comment>
<feature type="compositionally biased region" description="Acidic residues" evidence="6">
    <location>
        <begin position="1944"/>
        <end position="1967"/>
    </location>
</feature>
<protein>
    <recommendedName>
        <fullName evidence="7">Integrase catalytic domain-containing protein</fullName>
    </recommendedName>
</protein>
<dbReference type="InterPro" id="IPR013103">
    <property type="entry name" value="RVT_2"/>
</dbReference>
<evidence type="ECO:0000256" key="2">
    <source>
        <dbReference type="ARBA" id="ARBA00022723"/>
    </source>
</evidence>
<dbReference type="GO" id="GO:0004190">
    <property type="term" value="F:aspartic-type endopeptidase activity"/>
    <property type="evidence" value="ECO:0007669"/>
    <property type="project" value="UniProtKB-KW"/>
</dbReference>
<name>A0AAD8VJX5_LOLMU</name>
<feature type="compositionally biased region" description="Acidic residues" evidence="6">
    <location>
        <begin position="121"/>
        <end position="133"/>
    </location>
</feature>
<dbReference type="InterPro" id="IPR043502">
    <property type="entry name" value="DNA/RNA_pol_sf"/>
</dbReference>
<evidence type="ECO:0000256" key="6">
    <source>
        <dbReference type="SAM" id="MobiDB-lite"/>
    </source>
</evidence>
<dbReference type="Pfam" id="PF22936">
    <property type="entry name" value="Pol_BBD"/>
    <property type="match status" value="1"/>
</dbReference>
<dbReference type="Pfam" id="PF07727">
    <property type="entry name" value="RVT_2"/>
    <property type="match status" value="1"/>
</dbReference>
<accession>A0AAD8VJX5</accession>
<dbReference type="PANTHER" id="PTHR42648:SF21">
    <property type="entry name" value="CYSTEINE-RICH RLK (RECEPTOR-LIKE PROTEIN KINASE) 8"/>
    <property type="match status" value="1"/>
</dbReference>
<dbReference type="GO" id="GO:0046872">
    <property type="term" value="F:metal ion binding"/>
    <property type="evidence" value="ECO:0007669"/>
    <property type="project" value="UniProtKB-KW"/>
</dbReference>
<feature type="compositionally biased region" description="Basic residues" evidence="6">
    <location>
        <begin position="466"/>
        <end position="475"/>
    </location>
</feature>
<dbReference type="SUPFAM" id="SSF56672">
    <property type="entry name" value="DNA/RNA polymerases"/>
    <property type="match status" value="1"/>
</dbReference>
<evidence type="ECO:0000256" key="4">
    <source>
        <dbReference type="ARBA" id="ARBA00022801"/>
    </source>
</evidence>
<dbReference type="InterPro" id="IPR025724">
    <property type="entry name" value="GAG-pre-integrase_dom"/>
</dbReference>
<dbReference type="EMBL" id="JAUUTY010000007">
    <property type="protein sequence ID" value="KAK1610442.1"/>
    <property type="molecule type" value="Genomic_DNA"/>
</dbReference>
<evidence type="ECO:0000256" key="3">
    <source>
        <dbReference type="ARBA" id="ARBA00022750"/>
    </source>
</evidence>
<feature type="region of interest" description="Disordered" evidence="6">
    <location>
        <begin position="76"/>
        <end position="137"/>
    </location>
</feature>
<feature type="region of interest" description="Disordered" evidence="6">
    <location>
        <begin position="1006"/>
        <end position="1055"/>
    </location>
</feature>